<sequence length="472" mass="52994">MGLCQESWPVLAIVPGNNYDTNIPGKGVMTNAKILKKIKDEEGELFSRDYLRVYRDLCQTDRTFEVPEKVFLDHDEGGAVELVERSDTNELRREVLQRIVAAKEALVSNHSIKFNVCEFTFSLVLGQRGNSNRPQSFIFNRKWKPNPFRPLQSVGDTPRYTSKKVLRRSTMKCPVPAELSRSPKDVEGDEDSHYKKAQRVTQPPKDKTKGKSKGKYVPSGRQSRRKLPEGAGLSRGGLSSKGEQSEAKPSKDSKSEHIDQLDADSDSEDRDAGPVKKNTEDEAKRTRLQNDSFLKLKSLSAKHGYKTLHLGHLKRCLNLGDSELIYKRMSNAVAILNRARALAEWATVALIEDILHTGTGTDLLWHPNAHIIGIDLGVECMFAAVAYNPDDSAHPQTLAVRTKSITEPERLFRSWLQLTKPERLVGIARQCTKSADYGWPAFMKAFVIAYDELHCHYGGKSYMKRPLGCGQG</sequence>
<dbReference type="VEuPathDB" id="FungiDB:SeMB42_g04944"/>
<evidence type="ECO:0000313" key="3">
    <source>
        <dbReference type="Proteomes" id="UP000320475"/>
    </source>
</evidence>
<feature type="compositionally biased region" description="Basic and acidic residues" evidence="1">
    <location>
        <begin position="270"/>
        <end position="285"/>
    </location>
</feature>
<proteinExistence type="predicted"/>
<organism evidence="2 3">
    <name type="scientific">Synchytrium endobioticum</name>
    <dbReference type="NCBI Taxonomy" id="286115"/>
    <lineage>
        <taxon>Eukaryota</taxon>
        <taxon>Fungi</taxon>
        <taxon>Fungi incertae sedis</taxon>
        <taxon>Chytridiomycota</taxon>
        <taxon>Chytridiomycota incertae sedis</taxon>
        <taxon>Chytridiomycetes</taxon>
        <taxon>Synchytriales</taxon>
        <taxon>Synchytriaceae</taxon>
        <taxon>Synchytrium</taxon>
    </lineage>
</organism>
<feature type="compositionally biased region" description="Basic and acidic residues" evidence="1">
    <location>
        <begin position="243"/>
        <end position="260"/>
    </location>
</feature>
<accession>A0A507D6P8</accession>
<reference evidence="2 3" key="1">
    <citation type="journal article" date="2019" name="Sci. Rep.">
        <title>Comparative genomics of chytrid fungi reveal insights into the obligate biotrophic and pathogenic lifestyle of Synchytrium endobioticum.</title>
        <authorList>
            <person name="van de Vossenberg B.T.L.H."/>
            <person name="Warris S."/>
            <person name="Nguyen H.D.T."/>
            <person name="van Gent-Pelzer M.P.E."/>
            <person name="Joly D.L."/>
            <person name="van de Geest H.C."/>
            <person name="Bonants P.J.M."/>
            <person name="Smith D.S."/>
            <person name="Levesque C.A."/>
            <person name="van der Lee T.A.J."/>
        </authorList>
    </citation>
    <scope>NUCLEOTIDE SEQUENCE [LARGE SCALE GENOMIC DNA]</scope>
    <source>
        <strain evidence="2 3">LEV6574</strain>
    </source>
</reference>
<feature type="compositionally biased region" description="Basic and acidic residues" evidence="1">
    <location>
        <begin position="181"/>
        <end position="194"/>
    </location>
</feature>
<dbReference type="Proteomes" id="UP000320475">
    <property type="component" value="Unassembled WGS sequence"/>
</dbReference>
<dbReference type="EMBL" id="QEAM01000086">
    <property type="protein sequence ID" value="TPX47061.1"/>
    <property type="molecule type" value="Genomic_DNA"/>
</dbReference>
<evidence type="ECO:0000256" key="1">
    <source>
        <dbReference type="SAM" id="MobiDB-lite"/>
    </source>
</evidence>
<dbReference type="AlphaFoldDB" id="A0A507D6P8"/>
<comment type="caution">
    <text evidence="2">The sequence shown here is derived from an EMBL/GenBank/DDBJ whole genome shotgun (WGS) entry which is preliminary data.</text>
</comment>
<name>A0A507D6P8_9FUNG</name>
<feature type="compositionally biased region" description="Basic residues" evidence="1">
    <location>
        <begin position="161"/>
        <end position="170"/>
    </location>
</feature>
<feature type="region of interest" description="Disordered" evidence="1">
    <location>
        <begin position="148"/>
        <end position="286"/>
    </location>
</feature>
<protein>
    <submittedName>
        <fullName evidence="2">Uncharacterized protein</fullName>
    </submittedName>
</protein>
<gene>
    <name evidence="2" type="ORF">SeLEV6574_g02859</name>
</gene>
<evidence type="ECO:0000313" key="2">
    <source>
        <dbReference type="EMBL" id="TPX47061.1"/>
    </source>
</evidence>